<dbReference type="EMBL" id="DVHK01000076">
    <property type="protein sequence ID" value="HIR67062.1"/>
    <property type="molecule type" value="Genomic_DNA"/>
</dbReference>
<comment type="caution">
    <text evidence="2">The sequence shown here is derived from an EMBL/GenBank/DDBJ whole genome shotgun (WGS) entry which is preliminary data.</text>
</comment>
<reference evidence="2" key="2">
    <citation type="journal article" date="2021" name="PeerJ">
        <title>Extensive microbial diversity within the chicken gut microbiome revealed by metagenomics and culture.</title>
        <authorList>
            <person name="Gilroy R."/>
            <person name="Ravi A."/>
            <person name="Getino M."/>
            <person name="Pursley I."/>
            <person name="Horton D.L."/>
            <person name="Alikhan N.F."/>
            <person name="Baker D."/>
            <person name="Gharbi K."/>
            <person name="Hall N."/>
            <person name="Watson M."/>
            <person name="Adriaenssens E.M."/>
            <person name="Foster-Nyarko E."/>
            <person name="Jarju S."/>
            <person name="Secka A."/>
            <person name="Antonio M."/>
            <person name="Oren A."/>
            <person name="Chaudhuri R.R."/>
            <person name="La Ragione R."/>
            <person name="Hildebrand F."/>
            <person name="Pallen M.J."/>
        </authorList>
    </citation>
    <scope>NUCLEOTIDE SEQUENCE</scope>
    <source>
        <strain evidence="2">ChiW16-3235</strain>
    </source>
</reference>
<proteinExistence type="predicted"/>
<dbReference type="InterPro" id="IPR002725">
    <property type="entry name" value="YgjP-like_metallopeptidase"/>
</dbReference>
<dbReference type="AlphaFoldDB" id="A0A9D1E5U9"/>
<dbReference type="CDD" id="cd07344">
    <property type="entry name" value="M48_yhfN_like"/>
    <property type="match status" value="1"/>
</dbReference>
<evidence type="ECO:0000313" key="2">
    <source>
        <dbReference type="EMBL" id="HIR67062.1"/>
    </source>
</evidence>
<organism evidence="2 3">
    <name type="scientific">Candidatus Coproplasma avicola</name>
    <dbReference type="NCBI Taxonomy" id="2840744"/>
    <lineage>
        <taxon>Bacteria</taxon>
        <taxon>Bacillati</taxon>
        <taxon>Bacillota</taxon>
        <taxon>Clostridia</taxon>
        <taxon>Eubacteriales</taxon>
        <taxon>Candidatus Coproplasma</taxon>
    </lineage>
</organism>
<dbReference type="InterPro" id="IPR053136">
    <property type="entry name" value="UTP_pyrophosphatase-like"/>
</dbReference>
<sequence length="198" mass="22845">MCVSISDDNSVTVRCPLGTSRARIVSFLQEKLKWIERNMARNRAVGQEFGEVTAMKKILVEGRFYELSLGGEDGISDCYVSAKDLKNLKKIYVGCFGGQFIARFKEFAGVFGFKYNKVSFRTYRGRWGCCDCANNITFNYKLLMLPRNLQDCVIAHELCHTVHHDHSPAFHVLLDRVYPSNRADERQLKRYSFIARMY</sequence>
<protein>
    <submittedName>
        <fullName evidence="2">M48 family metallopeptidase</fullName>
    </submittedName>
</protein>
<reference evidence="2" key="1">
    <citation type="submission" date="2020-10" db="EMBL/GenBank/DDBJ databases">
        <authorList>
            <person name="Gilroy R."/>
        </authorList>
    </citation>
    <scope>NUCLEOTIDE SEQUENCE</scope>
    <source>
        <strain evidence="2">ChiW16-3235</strain>
    </source>
</reference>
<name>A0A9D1E5U9_9FIRM</name>
<evidence type="ECO:0000313" key="3">
    <source>
        <dbReference type="Proteomes" id="UP000823913"/>
    </source>
</evidence>
<accession>A0A9D1E5U9</accession>
<dbReference type="PANTHER" id="PTHR30399">
    <property type="entry name" value="UNCHARACTERIZED PROTEIN YGJP"/>
    <property type="match status" value="1"/>
</dbReference>
<dbReference type="Pfam" id="PF01863">
    <property type="entry name" value="YgjP-like"/>
    <property type="match status" value="1"/>
</dbReference>
<dbReference type="Gene3D" id="3.30.2010.10">
    <property type="entry name" value="Metalloproteases ('zincins'), catalytic domain"/>
    <property type="match status" value="1"/>
</dbReference>
<dbReference type="PANTHER" id="PTHR30399:SF1">
    <property type="entry name" value="UTP PYROPHOSPHATASE"/>
    <property type="match status" value="1"/>
</dbReference>
<dbReference type="Proteomes" id="UP000823913">
    <property type="component" value="Unassembled WGS sequence"/>
</dbReference>
<feature type="domain" description="YgjP-like metallopeptidase" evidence="1">
    <location>
        <begin position="3"/>
        <end position="190"/>
    </location>
</feature>
<gene>
    <name evidence="2" type="ORF">IAB94_03310</name>
</gene>
<evidence type="ECO:0000259" key="1">
    <source>
        <dbReference type="Pfam" id="PF01863"/>
    </source>
</evidence>